<evidence type="ECO:0000313" key="2">
    <source>
        <dbReference type="EMBL" id="CAK7238275.1"/>
    </source>
</evidence>
<feature type="compositionally biased region" description="Basic and acidic residues" evidence="1">
    <location>
        <begin position="86"/>
        <end position="99"/>
    </location>
</feature>
<gene>
    <name evidence="2" type="ORF">SEUCBS140593_010501</name>
</gene>
<evidence type="ECO:0000313" key="3">
    <source>
        <dbReference type="Proteomes" id="UP001642482"/>
    </source>
</evidence>
<organism evidence="2 3">
    <name type="scientific">Sporothrix eucalyptigena</name>
    <dbReference type="NCBI Taxonomy" id="1812306"/>
    <lineage>
        <taxon>Eukaryota</taxon>
        <taxon>Fungi</taxon>
        <taxon>Dikarya</taxon>
        <taxon>Ascomycota</taxon>
        <taxon>Pezizomycotina</taxon>
        <taxon>Sordariomycetes</taxon>
        <taxon>Sordariomycetidae</taxon>
        <taxon>Ophiostomatales</taxon>
        <taxon>Ophiostomataceae</taxon>
        <taxon>Sporothrix</taxon>
    </lineage>
</organism>
<keyword evidence="3" id="KW-1185">Reference proteome</keyword>
<accession>A0ABP0D3A6</accession>
<sequence length="131" mass="14555">MAEPAPTPCNISGSQMIQLAIKIVQILQTISILITQIRDLCVKNLLRIFFDVLFYFTPQLNPFRLLDAYNAAAETIRKQQAAKPGYDQKPRSGDQRTTSEKTVTFATEELDEKSEAPNNSPPVLPSICGSI</sequence>
<dbReference type="Proteomes" id="UP001642482">
    <property type="component" value="Unassembled WGS sequence"/>
</dbReference>
<evidence type="ECO:0000256" key="1">
    <source>
        <dbReference type="SAM" id="MobiDB-lite"/>
    </source>
</evidence>
<dbReference type="EMBL" id="CAWUHD010000225">
    <property type="protein sequence ID" value="CAK7238275.1"/>
    <property type="molecule type" value="Genomic_DNA"/>
</dbReference>
<protein>
    <submittedName>
        <fullName evidence="2">Uncharacterized protein</fullName>
    </submittedName>
</protein>
<name>A0ABP0D3A6_9PEZI</name>
<comment type="caution">
    <text evidence="2">The sequence shown here is derived from an EMBL/GenBank/DDBJ whole genome shotgun (WGS) entry which is preliminary data.</text>
</comment>
<proteinExistence type="predicted"/>
<feature type="region of interest" description="Disordered" evidence="1">
    <location>
        <begin position="79"/>
        <end position="131"/>
    </location>
</feature>
<reference evidence="2 3" key="1">
    <citation type="submission" date="2024-01" db="EMBL/GenBank/DDBJ databases">
        <authorList>
            <person name="Allen C."/>
            <person name="Tagirdzhanova G."/>
        </authorList>
    </citation>
    <scope>NUCLEOTIDE SEQUENCE [LARGE SCALE GENOMIC DNA]</scope>
</reference>